<evidence type="ECO:0000313" key="2">
    <source>
        <dbReference type="Proteomes" id="UP000283433"/>
    </source>
</evidence>
<dbReference type="AlphaFoldDB" id="A0A419S7H5"/>
<sequence>MFEKTFPFSKVGHDRTHNKKYLIEVFTYNFKADRTWYLVEVEHYQHNIYILKFYLKKHKKHPNKYNMMSGEFQCARVIATCLKILLKIYFDNPLASFGFIGANTIQPDRQIYELKSNTKRFRVYQTMLTTKIGKETFTHFHNVSKSTYLMANNLVDVGKLKKNAEIMFSEEFPEL</sequence>
<comment type="caution">
    <text evidence="1">The sequence shown here is derived from an EMBL/GenBank/DDBJ whole genome shotgun (WGS) entry which is preliminary data.</text>
</comment>
<keyword evidence="2" id="KW-1185">Reference proteome</keyword>
<evidence type="ECO:0000313" key="1">
    <source>
        <dbReference type="EMBL" id="RKD17284.1"/>
    </source>
</evidence>
<gene>
    <name evidence="1" type="ORF">BCY91_03920</name>
</gene>
<accession>A0A419S7H5</accession>
<protein>
    <submittedName>
        <fullName evidence="1">Uncharacterized protein</fullName>
    </submittedName>
</protein>
<dbReference type="RefSeq" id="WP_120181479.1">
    <property type="nucleotide sequence ID" value="NZ_MBTA01000012.1"/>
</dbReference>
<proteinExistence type="predicted"/>
<dbReference type="EMBL" id="MBTA01000012">
    <property type="protein sequence ID" value="RKD17284.1"/>
    <property type="molecule type" value="Genomic_DNA"/>
</dbReference>
<dbReference type="OrthoDB" id="1340039at2"/>
<organism evidence="1 2">
    <name type="scientific">Pelobium manganitolerans</name>
    <dbReference type="NCBI Taxonomy" id="1842495"/>
    <lineage>
        <taxon>Bacteria</taxon>
        <taxon>Pseudomonadati</taxon>
        <taxon>Bacteroidota</taxon>
        <taxon>Sphingobacteriia</taxon>
        <taxon>Sphingobacteriales</taxon>
        <taxon>Sphingobacteriaceae</taxon>
        <taxon>Pelobium</taxon>
    </lineage>
</organism>
<reference evidence="1 2" key="1">
    <citation type="submission" date="2016-07" db="EMBL/GenBank/DDBJ databases">
        <title>Genome of Pelobium manganitolerans.</title>
        <authorList>
            <person name="Wu S."/>
            <person name="Wang G."/>
        </authorList>
    </citation>
    <scope>NUCLEOTIDE SEQUENCE [LARGE SCALE GENOMIC DNA]</scope>
    <source>
        <strain evidence="1 2">YS-25</strain>
    </source>
</reference>
<name>A0A419S7H5_9SPHI</name>
<dbReference type="Proteomes" id="UP000283433">
    <property type="component" value="Unassembled WGS sequence"/>
</dbReference>